<evidence type="ECO:0000256" key="1">
    <source>
        <dbReference type="ARBA" id="ARBA00004651"/>
    </source>
</evidence>
<dbReference type="Proteomes" id="UP000676386">
    <property type="component" value="Unassembled WGS sequence"/>
</dbReference>
<organism evidence="11 12">
    <name type="scientific">Chitinophaga hostae</name>
    <dbReference type="NCBI Taxonomy" id="2831022"/>
    <lineage>
        <taxon>Bacteria</taxon>
        <taxon>Pseudomonadati</taxon>
        <taxon>Bacteroidota</taxon>
        <taxon>Chitinophagia</taxon>
        <taxon>Chitinophagales</taxon>
        <taxon>Chitinophagaceae</taxon>
        <taxon>Chitinophaga</taxon>
    </lineage>
</organism>
<reference evidence="11 12" key="1">
    <citation type="submission" date="2021-04" db="EMBL/GenBank/DDBJ databases">
        <title>Chitinophaga sp. nov., isolated from the rhizosphere soil.</title>
        <authorList>
            <person name="He S."/>
        </authorList>
    </citation>
    <scope>NUCLEOTIDE SEQUENCE [LARGE SCALE GENOMIC DNA]</scope>
    <source>
        <strain evidence="11 12">2R12</strain>
    </source>
</reference>
<feature type="transmembrane region" description="Helical" evidence="7">
    <location>
        <begin position="620"/>
        <end position="642"/>
    </location>
</feature>
<dbReference type="InterPro" id="IPR023408">
    <property type="entry name" value="MscS_beta-dom_sf"/>
</dbReference>
<keyword evidence="12" id="KW-1185">Reference proteome</keyword>
<feature type="transmembrane region" description="Helical" evidence="7">
    <location>
        <begin position="594"/>
        <end position="614"/>
    </location>
</feature>
<feature type="domain" description="Mechanosensitive ion channel MscS C-terminal" evidence="10">
    <location>
        <begin position="713"/>
        <end position="793"/>
    </location>
</feature>
<evidence type="ECO:0000256" key="7">
    <source>
        <dbReference type="SAM" id="Phobius"/>
    </source>
</evidence>
<dbReference type="InterPro" id="IPR006685">
    <property type="entry name" value="MscS_channel_2nd"/>
</dbReference>
<dbReference type="PANTHER" id="PTHR30347">
    <property type="entry name" value="POTASSIUM CHANNEL RELATED"/>
    <property type="match status" value="1"/>
</dbReference>
<gene>
    <name evidence="11" type="ORF">KE626_25070</name>
</gene>
<dbReference type="InterPro" id="IPR052702">
    <property type="entry name" value="MscS-like_channel"/>
</dbReference>
<keyword evidence="5 7" id="KW-1133">Transmembrane helix</keyword>
<dbReference type="InterPro" id="IPR049278">
    <property type="entry name" value="MS_channel_C"/>
</dbReference>
<feature type="transmembrane region" description="Helical" evidence="7">
    <location>
        <begin position="390"/>
        <end position="408"/>
    </location>
</feature>
<evidence type="ECO:0000259" key="10">
    <source>
        <dbReference type="Pfam" id="PF21082"/>
    </source>
</evidence>
<protein>
    <submittedName>
        <fullName evidence="11">Mechanosensitive ion channel</fullName>
    </submittedName>
</protein>
<evidence type="ECO:0000256" key="2">
    <source>
        <dbReference type="ARBA" id="ARBA00008017"/>
    </source>
</evidence>
<feature type="transmembrane region" description="Helical" evidence="7">
    <location>
        <begin position="365"/>
        <end position="384"/>
    </location>
</feature>
<dbReference type="InterPro" id="IPR011066">
    <property type="entry name" value="MscS_channel_C_sf"/>
</dbReference>
<keyword evidence="8" id="KW-0732">Signal</keyword>
<name>A0ABS5J5X5_9BACT</name>
<feature type="domain" description="Mechanosensitive ion channel MscS" evidence="9">
    <location>
        <begin position="637"/>
        <end position="702"/>
    </location>
</feature>
<evidence type="ECO:0000313" key="11">
    <source>
        <dbReference type="EMBL" id="MBS0030622.1"/>
    </source>
</evidence>
<feature type="transmembrane region" description="Helical" evidence="7">
    <location>
        <begin position="543"/>
        <end position="563"/>
    </location>
</feature>
<evidence type="ECO:0000256" key="3">
    <source>
        <dbReference type="ARBA" id="ARBA00022475"/>
    </source>
</evidence>
<evidence type="ECO:0000256" key="8">
    <source>
        <dbReference type="SAM" id="SignalP"/>
    </source>
</evidence>
<evidence type="ECO:0000313" key="12">
    <source>
        <dbReference type="Proteomes" id="UP000676386"/>
    </source>
</evidence>
<proteinExistence type="inferred from homology"/>
<dbReference type="RefSeq" id="WP_211975761.1">
    <property type="nucleotide sequence ID" value="NZ_CBFHAM010000002.1"/>
</dbReference>
<feature type="transmembrane region" description="Helical" evidence="7">
    <location>
        <begin position="452"/>
        <end position="481"/>
    </location>
</feature>
<dbReference type="Pfam" id="PF21082">
    <property type="entry name" value="MS_channel_3rd"/>
    <property type="match status" value="1"/>
</dbReference>
<feature type="transmembrane region" description="Helical" evidence="7">
    <location>
        <begin position="335"/>
        <end position="353"/>
    </location>
</feature>
<dbReference type="EMBL" id="JAGTXB010000016">
    <property type="protein sequence ID" value="MBS0030622.1"/>
    <property type="molecule type" value="Genomic_DNA"/>
</dbReference>
<dbReference type="Gene3D" id="3.30.70.100">
    <property type="match status" value="1"/>
</dbReference>
<keyword evidence="3" id="KW-1003">Cell membrane</keyword>
<evidence type="ECO:0000259" key="9">
    <source>
        <dbReference type="Pfam" id="PF00924"/>
    </source>
</evidence>
<dbReference type="PANTHER" id="PTHR30347:SF1">
    <property type="entry name" value="MECHANOSENSITIVE CHANNEL MSCK"/>
    <property type="match status" value="1"/>
</dbReference>
<dbReference type="SUPFAM" id="SSF50182">
    <property type="entry name" value="Sm-like ribonucleoproteins"/>
    <property type="match status" value="1"/>
</dbReference>
<dbReference type="InterPro" id="IPR010920">
    <property type="entry name" value="LSM_dom_sf"/>
</dbReference>
<sequence>MKNLLSVFFLLWSCTLPAQSDTSTLQKQDAVTALKKIGIKASVESVKKLTEERITSKQRITLDHMRTVNQQAKIFLKRGIDTLSFNKFLASAKYSLETVKDGILINKGTNQTQRNLDVSAAILNELSTRIAAKKLLLQTYAAKVTALNLLIDSLSSDPSLFTFPEDSADVIKHAKRMIVTAMEVSPIDSALDKATTLIEEQELKTDLLLFDINSTREDIDIYSNHLASQSLEKEFPYIWQAPTYSRPLPDIARFSIAKEMILLRFYAEDHLIWILFMLLLLSGAWYFCKSLKKQLQAAAPAADPEVRNLVSIHPLAVSIVITFSVFQFLFAAPPFIFSFFLWLATAISLYIIFKNHISTYWRRFWLFTTLLFILAGIDNMILQASRPERYYMLLIAVTGSIYMTIVLITKKKAELKEKKILYFISIVLLFEVSSTLLNLFGRFNMAKSLMVAGYVSLIMGIVFLWTIRLIDEGLTLASSVYKQPSRRLFYLNFNRVGKQTPVIFYIILVVGWILIVARNFYHLRIYSASVNNFVTMERTIGDYKYSITSLFVFVFVIFCSLLLSKLVSYFSAEHEPVNATGTTGKRFSFGSWLLVIRIVIITAGLLIACAAAGIPLDKFTIIIGALSVGAGLGLQGLVNNLVSGLIISFEKPLNVGDIIEINGGFATVKSIGFRSSVARSVDGANLVIPNGDLLSRQVTNWTMNNHFRRCHLAVGVSYDTDIEHAKILLLEILKADERILNYPAPDVFFQAFGDSAIEIELIYWIRDIKEFLAVKSDLIAKIFTVFKKENITIPFPQQDLHIKRT</sequence>
<evidence type="ECO:0000256" key="6">
    <source>
        <dbReference type="ARBA" id="ARBA00023136"/>
    </source>
</evidence>
<feature type="transmembrane region" description="Helical" evidence="7">
    <location>
        <begin position="502"/>
        <end position="523"/>
    </location>
</feature>
<comment type="subcellular location">
    <subcellularLocation>
        <location evidence="1">Cell membrane</location>
        <topology evidence="1">Multi-pass membrane protein</topology>
    </subcellularLocation>
</comment>
<dbReference type="Gene3D" id="2.30.30.60">
    <property type="match status" value="1"/>
</dbReference>
<feature type="chain" id="PRO_5046544089" evidence="8">
    <location>
        <begin position="21"/>
        <end position="805"/>
    </location>
</feature>
<feature type="transmembrane region" description="Helical" evidence="7">
    <location>
        <begin position="309"/>
        <end position="329"/>
    </location>
</feature>
<comment type="caution">
    <text evidence="11">The sequence shown here is derived from an EMBL/GenBank/DDBJ whole genome shotgun (WGS) entry which is preliminary data.</text>
</comment>
<accession>A0ABS5J5X5</accession>
<comment type="similarity">
    <text evidence="2">Belongs to the MscS (TC 1.A.23) family.</text>
</comment>
<feature type="transmembrane region" description="Helical" evidence="7">
    <location>
        <begin position="270"/>
        <end position="288"/>
    </location>
</feature>
<keyword evidence="4 7" id="KW-0812">Transmembrane</keyword>
<feature type="transmembrane region" description="Helical" evidence="7">
    <location>
        <begin position="420"/>
        <end position="440"/>
    </location>
</feature>
<evidence type="ECO:0000256" key="5">
    <source>
        <dbReference type="ARBA" id="ARBA00022989"/>
    </source>
</evidence>
<dbReference type="Pfam" id="PF00924">
    <property type="entry name" value="MS_channel_2nd"/>
    <property type="match status" value="1"/>
</dbReference>
<feature type="signal peptide" evidence="8">
    <location>
        <begin position="1"/>
        <end position="20"/>
    </location>
</feature>
<evidence type="ECO:0000256" key="4">
    <source>
        <dbReference type="ARBA" id="ARBA00022692"/>
    </source>
</evidence>
<dbReference type="Gene3D" id="1.10.287.1260">
    <property type="match status" value="1"/>
</dbReference>
<dbReference type="SUPFAM" id="SSF82689">
    <property type="entry name" value="Mechanosensitive channel protein MscS (YggB), C-terminal domain"/>
    <property type="match status" value="1"/>
</dbReference>
<keyword evidence="6 7" id="KW-0472">Membrane</keyword>